<dbReference type="EMBL" id="UINC01018767">
    <property type="protein sequence ID" value="SVA79100.1"/>
    <property type="molecule type" value="Genomic_DNA"/>
</dbReference>
<dbReference type="Gene3D" id="2.60.120.10">
    <property type="entry name" value="Jelly Rolls"/>
    <property type="match status" value="1"/>
</dbReference>
<dbReference type="InterPro" id="IPR011051">
    <property type="entry name" value="RmlC_Cupin_sf"/>
</dbReference>
<dbReference type="GO" id="GO:0047869">
    <property type="term" value="F:dimethylpropiothetin dethiomethylase activity"/>
    <property type="evidence" value="ECO:0007669"/>
    <property type="project" value="InterPro"/>
</dbReference>
<gene>
    <name evidence="1" type="ORF">METZ01_LOCUS131954</name>
</gene>
<protein>
    <recommendedName>
        <fullName evidence="2">Cupin 2 conserved barrel domain-containing protein</fullName>
    </recommendedName>
</protein>
<evidence type="ECO:0008006" key="2">
    <source>
        <dbReference type="Google" id="ProtNLM"/>
    </source>
</evidence>
<accession>A0A381YQ61</accession>
<reference evidence="1" key="1">
    <citation type="submission" date="2018-05" db="EMBL/GenBank/DDBJ databases">
        <authorList>
            <person name="Lanie J.A."/>
            <person name="Ng W.-L."/>
            <person name="Kazmierczak K.M."/>
            <person name="Andrzejewski T.M."/>
            <person name="Davidsen T.M."/>
            <person name="Wayne K.J."/>
            <person name="Tettelin H."/>
            <person name="Glass J.I."/>
            <person name="Rusch D."/>
            <person name="Podicherti R."/>
            <person name="Tsui H.-C.T."/>
            <person name="Winkler M.E."/>
        </authorList>
    </citation>
    <scope>NUCLEOTIDE SEQUENCE</scope>
</reference>
<dbReference type="AlphaFoldDB" id="A0A381YQ61"/>
<proteinExistence type="predicted"/>
<sequence>FTFHMRSELFQAAVDTLLTAISVEFARGTSTACRRTAHLLRSIDTTISTEPIQPVSSHDTPCSLPDSVLELLETNSPVPTVSEIAALTQDLQWNESTRSHTPISELIGPTSLIKHQSFRVGLFALIPGIDYADHAHPADEVYIVLAGSGSWSLDGGPYQVKRAGDIIDIPSMMTHAMRTGPTPALTLYSWSGDDVSFDHYRFC</sequence>
<dbReference type="Pfam" id="PF16867">
    <property type="entry name" value="DMSP_lyase"/>
    <property type="match status" value="1"/>
</dbReference>
<dbReference type="InterPro" id="IPR031723">
    <property type="entry name" value="DMSP_lyase"/>
</dbReference>
<feature type="non-terminal residue" evidence="1">
    <location>
        <position position="1"/>
    </location>
</feature>
<evidence type="ECO:0000313" key="1">
    <source>
        <dbReference type="EMBL" id="SVA79100.1"/>
    </source>
</evidence>
<name>A0A381YQ61_9ZZZZ</name>
<dbReference type="InterPro" id="IPR014710">
    <property type="entry name" value="RmlC-like_jellyroll"/>
</dbReference>
<dbReference type="SUPFAM" id="SSF51182">
    <property type="entry name" value="RmlC-like cupins"/>
    <property type="match status" value="1"/>
</dbReference>
<organism evidence="1">
    <name type="scientific">marine metagenome</name>
    <dbReference type="NCBI Taxonomy" id="408172"/>
    <lineage>
        <taxon>unclassified sequences</taxon>
        <taxon>metagenomes</taxon>
        <taxon>ecological metagenomes</taxon>
    </lineage>
</organism>